<dbReference type="Pfam" id="PF01740">
    <property type="entry name" value="STAS"/>
    <property type="match status" value="1"/>
</dbReference>
<evidence type="ECO:0000256" key="2">
    <source>
        <dbReference type="ARBA" id="ARBA00022692"/>
    </source>
</evidence>
<feature type="transmembrane region" description="Helical" evidence="5">
    <location>
        <begin position="75"/>
        <end position="95"/>
    </location>
</feature>
<feature type="transmembrane region" description="Helical" evidence="5">
    <location>
        <begin position="21"/>
        <end position="44"/>
    </location>
</feature>
<comment type="subcellular location">
    <subcellularLocation>
        <location evidence="1">Membrane</location>
        <topology evidence="1">Multi-pass membrane protein</topology>
    </subcellularLocation>
</comment>
<protein>
    <submittedName>
        <fullName evidence="7">SulP family sulfate permease</fullName>
    </submittedName>
</protein>
<evidence type="ECO:0000313" key="7">
    <source>
        <dbReference type="EMBL" id="TCV89587.1"/>
    </source>
</evidence>
<dbReference type="Pfam" id="PF00916">
    <property type="entry name" value="Sulfate_transp"/>
    <property type="match status" value="2"/>
</dbReference>
<feature type="transmembrane region" description="Helical" evidence="5">
    <location>
        <begin position="101"/>
        <end position="122"/>
    </location>
</feature>
<dbReference type="PROSITE" id="PS50801">
    <property type="entry name" value="STAS"/>
    <property type="match status" value="1"/>
</dbReference>
<dbReference type="OrthoDB" id="9769739at2"/>
<reference evidence="7 8" key="1">
    <citation type="submission" date="2019-03" db="EMBL/GenBank/DDBJ databases">
        <title>Genomic Encyclopedia of Type Strains, Phase IV (KMG-IV): sequencing the most valuable type-strain genomes for metagenomic binning, comparative biology and taxonomic classification.</title>
        <authorList>
            <person name="Goeker M."/>
        </authorList>
    </citation>
    <scope>NUCLEOTIDE SEQUENCE [LARGE SCALE GENOMIC DNA]</scope>
    <source>
        <strain evidence="7 8">DSM 100309</strain>
    </source>
</reference>
<evidence type="ECO:0000256" key="3">
    <source>
        <dbReference type="ARBA" id="ARBA00022989"/>
    </source>
</evidence>
<evidence type="ECO:0000256" key="1">
    <source>
        <dbReference type="ARBA" id="ARBA00004141"/>
    </source>
</evidence>
<keyword evidence="3 5" id="KW-1133">Transmembrane helix</keyword>
<keyword evidence="4 5" id="KW-0472">Membrane</keyword>
<feature type="transmembrane region" description="Helical" evidence="5">
    <location>
        <begin position="50"/>
        <end position="68"/>
    </location>
</feature>
<dbReference type="InterPro" id="IPR011547">
    <property type="entry name" value="SLC26A/SulP_dom"/>
</dbReference>
<evidence type="ECO:0000256" key="5">
    <source>
        <dbReference type="SAM" id="Phobius"/>
    </source>
</evidence>
<dbReference type="SUPFAM" id="SSF52091">
    <property type="entry name" value="SpoIIaa-like"/>
    <property type="match status" value="1"/>
</dbReference>
<feature type="transmembrane region" description="Helical" evidence="5">
    <location>
        <begin position="477"/>
        <end position="497"/>
    </location>
</feature>
<dbReference type="EMBL" id="SMCO01000002">
    <property type="protein sequence ID" value="TCV89587.1"/>
    <property type="molecule type" value="Genomic_DNA"/>
</dbReference>
<comment type="caution">
    <text evidence="7">The sequence shown here is derived from an EMBL/GenBank/DDBJ whole genome shotgun (WGS) entry which is preliminary data.</text>
</comment>
<evidence type="ECO:0000259" key="6">
    <source>
        <dbReference type="PROSITE" id="PS50801"/>
    </source>
</evidence>
<dbReference type="AlphaFoldDB" id="A0A4R3YBZ6"/>
<sequence length="690" mass="74421">MTSTFKKVFPFLRWLPLSRETLRADIIAGVTVALVLIPQSMAYAQLAGMPAYYGLYAAFLPVMVGALWGSSSQLATGPVAVVSLLTASALAPLAAVGTEQFIALAILLAFLVGVVQLSLGVFRLGALVNLISHPVIIGFMNAAAIIIGLSQLNKLIGVSMSRSDHFLNDIWGVVQQLGDTHLPTLFMGVGALTLMLLLKRYAPKLPGVLITVAITTLVSWSMGFESKMSTEVSHFSAPEIRSEVQTYLSVEAEITELEKSLVEQRSVIKKSGNGQVARTVDMATVDYRRDLIELTLTDRRKENRKRFQALRRHMFASSVDNLGNVKLSLQGPGAASSEQWRISKIDAKGVHLVVGGEVVGNVRPGLPTLAMPHFDWDSISALLSAALVISLVAFMEAISIAKAMAAKTRERIDPNRELIGQGLANITASFSQSFPVSGSFSRSAVNIGAGAVTGLSSVFSGLLVLITLLFLTPLLYHLPQAVLAAIIMLAVIGLINFKAMHHAWKTQHHDGTAAIVTFIATLFFAPHLDMGILVGAGVAISLFMLRQMEPRAVILGRLQDGRLGDIKTHHVTPVSSNFVALRYDGSLDFVNAVHFEDVILKARADYPDAKAILVVGEGINSIDASGEEKIREITQYLKAANVTLAFSSLKKPVRETFDRAGLTQLEGEENLFSSSEVALQMLNARFLGDK</sequence>
<accession>A0A4R3YBZ6</accession>
<keyword evidence="2 5" id="KW-0812">Transmembrane</keyword>
<dbReference type="CDD" id="cd07042">
    <property type="entry name" value="STAS_SulP_like_sulfate_transporter"/>
    <property type="match status" value="1"/>
</dbReference>
<dbReference type="GO" id="GO:0016020">
    <property type="term" value="C:membrane"/>
    <property type="evidence" value="ECO:0007669"/>
    <property type="project" value="UniProtKB-SubCell"/>
</dbReference>
<organism evidence="7 8">
    <name type="scientific">Sulfurirhabdus autotrophica</name>
    <dbReference type="NCBI Taxonomy" id="1706046"/>
    <lineage>
        <taxon>Bacteria</taxon>
        <taxon>Pseudomonadati</taxon>
        <taxon>Pseudomonadota</taxon>
        <taxon>Betaproteobacteria</taxon>
        <taxon>Nitrosomonadales</taxon>
        <taxon>Sulfuricellaceae</taxon>
        <taxon>Sulfurirhabdus</taxon>
    </lineage>
</organism>
<dbReference type="InterPro" id="IPR001902">
    <property type="entry name" value="SLC26A/SulP_fam"/>
</dbReference>
<keyword evidence="8" id="KW-1185">Reference proteome</keyword>
<dbReference type="PANTHER" id="PTHR11814">
    <property type="entry name" value="SULFATE TRANSPORTER"/>
    <property type="match status" value="1"/>
</dbReference>
<evidence type="ECO:0000313" key="8">
    <source>
        <dbReference type="Proteomes" id="UP000295367"/>
    </source>
</evidence>
<feature type="transmembrane region" description="Helical" evidence="5">
    <location>
        <begin position="134"/>
        <end position="152"/>
    </location>
</feature>
<dbReference type="InterPro" id="IPR002645">
    <property type="entry name" value="STAS_dom"/>
</dbReference>
<dbReference type="Gene3D" id="3.30.750.24">
    <property type="entry name" value="STAS domain"/>
    <property type="match status" value="1"/>
</dbReference>
<feature type="transmembrane region" description="Helical" evidence="5">
    <location>
        <begin position="181"/>
        <end position="198"/>
    </location>
</feature>
<feature type="transmembrane region" description="Helical" evidence="5">
    <location>
        <begin position="447"/>
        <end position="471"/>
    </location>
</feature>
<evidence type="ECO:0000256" key="4">
    <source>
        <dbReference type="ARBA" id="ARBA00023136"/>
    </source>
</evidence>
<feature type="transmembrane region" description="Helical" evidence="5">
    <location>
        <begin position="379"/>
        <end position="401"/>
    </location>
</feature>
<proteinExistence type="predicted"/>
<dbReference type="InterPro" id="IPR036513">
    <property type="entry name" value="STAS_dom_sf"/>
</dbReference>
<name>A0A4R3YBZ6_9PROT</name>
<gene>
    <name evidence="7" type="ORF">EDC63_102105</name>
</gene>
<dbReference type="Proteomes" id="UP000295367">
    <property type="component" value="Unassembled WGS sequence"/>
</dbReference>
<feature type="domain" description="STAS" evidence="6">
    <location>
        <begin position="568"/>
        <end position="682"/>
    </location>
</feature>
<dbReference type="RefSeq" id="WP_132920894.1">
    <property type="nucleotide sequence ID" value="NZ_SMCO01000002.1"/>
</dbReference>
<feature type="transmembrane region" description="Helical" evidence="5">
    <location>
        <begin position="205"/>
        <end position="223"/>
    </location>
</feature>
<dbReference type="GO" id="GO:0055085">
    <property type="term" value="P:transmembrane transport"/>
    <property type="evidence" value="ECO:0007669"/>
    <property type="project" value="InterPro"/>
</dbReference>